<gene>
    <name evidence="1" type="ORF">F4821DRAFT_26165</name>
</gene>
<comment type="caution">
    <text evidence="1">The sequence shown here is derived from an EMBL/GenBank/DDBJ whole genome shotgun (WGS) entry which is preliminary data.</text>
</comment>
<organism evidence="1 2">
    <name type="scientific">Hypoxylon rubiginosum</name>
    <dbReference type="NCBI Taxonomy" id="110542"/>
    <lineage>
        <taxon>Eukaryota</taxon>
        <taxon>Fungi</taxon>
        <taxon>Dikarya</taxon>
        <taxon>Ascomycota</taxon>
        <taxon>Pezizomycotina</taxon>
        <taxon>Sordariomycetes</taxon>
        <taxon>Xylariomycetidae</taxon>
        <taxon>Xylariales</taxon>
        <taxon>Hypoxylaceae</taxon>
        <taxon>Hypoxylon</taxon>
    </lineage>
</organism>
<dbReference type="Proteomes" id="UP001497680">
    <property type="component" value="Unassembled WGS sequence"/>
</dbReference>
<name>A0ACC0CM13_9PEZI</name>
<sequence length="142" mass="14284">MQFTIAATLAFALGAVAMPQLGGPPRGGNRLPPVPGDVTVGQAGDTCGSDLDLSCCNEVDQSGDAVNYAEGLLAGLLTGGLEEGALGLFDSCSKLNIPIIGIADLLDNQCKQTPACCQHSGMEQEDGLLNVGLPCVALGGIL</sequence>
<accession>A0ACC0CM13</accession>
<keyword evidence="2" id="KW-1185">Reference proteome</keyword>
<evidence type="ECO:0000313" key="1">
    <source>
        <dbReference type="EMBL" id="KAI6081454.1"/>
    </source>
</evidence>
<reference evidence="1 2" key="1">
    <citation type="journal article" date="2022" name="New Phytol.">
        <title>Ecological generalism drives hyperdiversity of secondary metabolite gene clusters in xylarialean endophytes.</title>
        <authorList>
            <person name="Franco M.E.E."/>
            <person name="Wisecaver J.H."/>
            <person name="Arnold A.E."/>
            <person name="Ju Y.M."/>
            <person name="Slot J.C."/>
            <person name="Ahrendt S."/>
            <person name="Moore L.P."/>
            <person name="Eastman K.E."/>
            <person name="Scott K."/>
            <person name="Konkel Z."/>
            <person name="Mondo S.J."/>
            <person name="Kuo A."/>
            <person name="Hayes R.D."/>
            <person name="Haridas S."/>
            <person name="Andreopoulos B."/>
            <person name="Riley R."/>
            <person name="LaButti K."/>
            <person name="Pangilinan J."/>
            <person name="Lipzen A."/>
            <person name="Amirebrahimi M."/>
            <person name="Yan J."/>
            <person name="Adam C."/>
            <person name="Keymanesh K."/>
            <person name="Ng V."/>
            <person name="Louie K."/>
            <person name="Northen T."/>
            <person name="Drula E."/>
            <person name="Henrissat B."/>
            <person name="Hsieh H.M."/>
            <person name="Youens-Clark K."/>
            <person name="Lutzoni F."/>
            <person name="Miadlikowska J."/>
            <person name="Eastwood D.C."/>
            <person name="Hamelin R.C."/>
            <person name="Grigoriev I.V."/>
            <person name="U'Ren J.M."/>
        </authorList>
    </citation>
    <scope>NUCLEOTIDE SEQUENCE [LARGE SCALE GENOMIC DNA]</scope>
    <source>
        <strain evidence="1 2">ER1909</strain>
    </source>
</reference>
<dbReference type="EMBL" id="MU394395">
    <property type="protein sequence ID" value="KAI6081454.1"/>
    <property type="molecule type" value="Genomic_DNA"/>
</dbReference>
<protein>
    <submittedName>
        <fullName evidence="1">Uncharacterized protein</fullName>
    </submittedName>
</protein>
<proteinExistence type="predicted"/>
<evidence type="ECO:0000313" key="2">
    <source>
        <dbReference type="Proteomes" id="UP001497680"/>
    </source>
</evidence>